<feature type="region of interest" description="Disordered" evidence="1">
    <location>
        <begin position="94"/>
        <end position="113"/>
    </location>
</feature>
<dbReference type="EMBL" id="LXMD01000005">
    <property type="protein sequence ID" value="OCG76208.1"/>
    <property type="molecule type" value="Genomic_DNA"/>
</dbReference>
<dbReference type="InterPro" id="IPR009839">
    <property type="entry name" value="SseB_N"/>
</dbReference>
<feature type="domain" description="SseB protein N-terminal" evidence="2">
    <location>
        <begin position="121"/>
        <end position="239"/>
    </location>
</feature>
<feature type="compositionally biased region" description="Low complexity" evidence="1">
    <location>
        <begin position="53"/>
        <end position="67"/>
    </location>
</feature>
<evidence type="ECO:0000259" key="2">
    <source>
        <dbReference type="Pfam" id="PF07179"/>
    </source>
</evidence>
<dbReference type="OrthoDB" id="5116169at2"/>
<keyword evidence="4" id="KW-1185">Reference proteome</keyword>
<feature type="domain" description="SseB protein N-terminal" evidence="2">
    <location>
        <begin position="278"/>
        <end position="362"/>
    </location>
</feature>
<dbReference type="STRING" id="904291.A7J15_12335"/>
<sequence length="369" mass="38659">MGLFSRKKKDDRDPKKGDAGTPEAESTPPAAPEAAPEATPPAPTVGISMSSFAGLGAAGAPVEPAAPTDGTPRPEPLLARAAADPRIEVRAHNRPALPFAPPSPPTVLETVPGLRDNAPVRDALAALPDKPSGAEVPGVVRQVMQGNLYLRVQGDAREQLRDGGQITFGVARAGDKDYILAYSSGQALRDAVAADGDTQTSAIGQPVSALVRHMLQGTFAGIILDNHSAHRAVIPREVLQKAFEQADPQARVKTLLAQPREADTPRRLASVLAERPPLWVAVGPSQNDKDKMGIAEARLADGTRLLQVFSHPLEIAAIGRNEKALPLDVAKIAKALADHPQVGGVIIDPAGPLMTLTREELAPVLALAE</sequence>
<feature type="compositionally biased region" description="Low complexity" evidence="1">
    <location>
        <begin position="19"/>
        <end position="37"/>
    </location>
</feature>
<evidence type="ECO:0000313" key="3">
    <source>
        <dbReference type="EMBL" id="OCG76208.1"/>
    </source>
</evidence>
<dbReference type="RefSeq" id="WP_067028442.1">
    <property type="nucleotide sequence ID" value="NZ_JRNY01000013.1"/>
</dbReference>
<feature type="compositionally biased region" description="Basic and acidic residues" evidence="1">
    <location>
        <begin position="8"/>
        <end position="18"/>
    </location>
</feature>
<organism evidence="3 4">
    <name type="scientific">Microbacterium sediminis</name>
    <dbReference type="NCBI Taxonomy" id="904291"/>
    <lineage>
        <taxon>Bacteria</taxon>
        <taxon>Bacillati</taxon>
        <taxon>Actinomycetota</taxon>
        <taxon>Actinomycetes</taxon>
        <taxon>Micrococcales</taxon>
        <taxon>Microbacteriaceae</taxon>
        <taxon>Microbacterium</taxon>
    </lineage>
</organism>
<evidence type="ECO:0000313" key="4">
    <source>
        <dbReference type="Proteomes" id="UP000093355"/>
    </source>
</evidence>
<gene>
    <name evidence="3" type="ORF">A7J15_12335</name>
</gene>
<reference evidence="3 4" key="1">
    <citation type="submission" date="2016-05" db="EMBL/GenBank/DDBJ databases">
        <authorList>
            <person name="Lavstsen T."/>
            <person name="Jespersen J.S."/>
        </authorList>
    </citation>
    <scope>NUCLEOTIDE SEQUENCE [LARGE SCALE GENOMIC DNA]</scope>
    <source>
        <strain evidence="3 4">YLB-01</strain>
    </source>
</reference>
<dbReference type="Proteomes" id="UP000093355">
    <property type="component" value="Unassembled WGS sequence"/>
</dbReference>
<protein>
    <recommendedName>
        <fullName evidence="2">SseB protein N-terminal domain-containing protein</fullName>
    </recommendedName>
</protein>
<dbReference type="AlphaFoldDB" id="A0A1B9NHX6"/>
<feature type="region of interest" description="Disordered" evidence="1">
    <location>
        <begin position="1"/>
        <end position="76"/>
    </location>
</feature>
<proteinExistence type="predicted"/>
<dbReference type="Pfam" id="PF07179">
    <property type="entry name" value="SseB"/>
    <property type="match status" value="2"/>
</dbReference>
<evidence type="ECO:0000256" key="1">
    <source>
        <dbReference type="SAM" id="MobiDB-lite"/>
    </source>
</evidence>
<comment type="caution">
    <text evidence="3">The sequence shown here is derived from an EMBL/GenBank/DDBJ whole genome shotgun (WGS) entry which is preliminary data.</text>
</comment>
<accession>A0A1B9NHX6</accession>
<name>A0A1B9NHX6_9MICO</name>